<feature type="transmembrane region" description="Helical" evidence="5">
    <location>
        <begin position="20"/>
        <end position="44"/>
    </location>
</feature>
<keyword evidence="7" id="KW-1185">Reference proteome</keyword>
<evidence type="ECO:0000256" key="4">
    <source>
        <dbReference type="ARBA" id="ARBA00023136"/>
    </source>
</evidence>
<dbReference type="InterPro" id="IPR006480">
    <property type="entry name" value="Phage_holin_4_1"/>
</dbReference>
<evidence type="ECO:0000256" key="2">
    <source>
        <dbReference type="ARBA" id="ARBA00022692"/>
    </source>
</evidence>
<dbReference type="AlphaFoldDB" id="A0A1M5HBA9"/>
<dbReference type="EMBL" id="FQUC01000016">
    <property type="protein sequence ID" value="SHG13269.1"/>
    <property type="molecule type" value="Genomic_DNA"/>
</dbReference>
<sequence length="158" mass="18225">MTQLFINSFLNKDYDILFQKLQFVLILWVIVLAAIIIDLVSGLYKAKQLGEIHTSFGFRRTVSKAIQYYGLMGFALMFDILASLFLSLPYFSFACCIFLAFIEAKSVLEKAGEKDRRRMYESFKDLLSLIENKDNILKGIEKIIDNKHSSKDTNNENN</sequence>
<evidence type="ECO:0000256" key="1">
    <source>
        <dbReference type="ARBA" id="ARBA00004141"/>
    </source>
</evidence>
<gene>
    <name evidence="6" type="ORF">SAMN05444362_11610</name>
</gene>
<keyword evidence="2 5" id="KW-0812">Transmembrane</keyword>
<evidence type="ECO:0000313" key="6">
    <source>
        <dbReference type="EMBL" id="SHG13269.1"/>
    </source>
</evidence>
<name>A0A1M5HBA9_9BACT</name>
<evidence type="ECO:0000256" key="5">
    <source>
        <dbReference type="SAM" id="Phobius"/>
    </source>
</evidence>
<dbReference type="STRING" id="1346286.SAMN05444362_11610"/>
<protein>
    <submittedName>
        <fullName evidence="6">Bacteriophage holin family protein</fullName>
    </submittedName>
</protein>
<reference evidence="7" key="1">
    <citation type="submission" date="2016-11" db="EMBL/GenBank/DDBJ databases">
        <authorList>
            <person name="Varghese N."/>
            <person name="Submissions S."/>
        </authorList>
    </citation>
    <scope>NUCLEOTIDE SEQUENCE [LARGE SCALE GENOMIC DNA]</scope>
    <source>
        <strain evidence="7">DSM 27370</strain>
    </source>
</reference>
<accession>A0A1M5HBA9</accession>
<evidence type="ECO:0000313" key="7">
    <source>
        <dbReference type="Proteomes" id="UP000184480"/>
    </source>
</evidence>
<feature type="transmembrane region" description="Helical" evidence="5">
    <location>
        <begin position="90"/>
        <end position="108"/>
    </location>
</feature>
<organism evidence="6 7">
    <name type="scientific">Dysgonomonas macrotermitis</name>
    <dbReference type="NCBI Taxonomy" id="1346286"/>
    <lineage>
        <taxon>Bacteria</taxon>
        <taxon>Pseudomonadati</taxon>
        <taxon>Bacteroidota</taxon>
        <taxon>Bacteroidia</taxon>
        <taxon>Bacteroidales</taxon>
        <taxon>Dysgonomonadaceae</taxon>
        <taxon>Dysgonomonas</taxon>
    </lineage>
</organism>
<keyword evidence="3 5" id="KW-1133">Transmembrane helix</keyword>
<dbReference type="RefSeq" id="WP_062182877.1">
    <property type="nucleotide sequence ID" value="NZ_BBXL01000019.1"/>
</dbReference>
<proteinExistence type="predicted"/>
<dbReference type="Pfam" id="PF05105">
    <property type="entry name" value="Phage_holin_4_1"/>
    <property type="match status" value="1"/>
</dbReference>
<dbReference type="GO" id="GO:0016020">
    <property type="term" value="C:membrane"/>
    <property type="evidence" value="ECO:0007669"/>
    <property type="project" value="UniProtKB-SubCell"/>
</dbReference>
<evidence type="ECO:0000256" key="3">
    <source>
        <dbReference type="ARBA" id="ARBA00022989"/>
    </source>
</evidence>
<dbReference type="OrthoDB" id="1148930at2"/>
<keyword evidence="4 5" id="KW-0472">Membrane</keyword>
<comment type="subcellular location">
    <subcellularLocation>
        <location evidence="1">Membrane</location>
        <topology evidence="1">Multi-pass membrane protein</topology>
    </subcellularLocation>
</comment>
<dbReference type="Proteomes" id="UP000184480">
    <property type="component" value="Unassembled WGS sequence"/>
</dbReference>